<protein>
    <submittedName>
        <fullName evidence="2">MaoC family dehydratase N-terminal domain-containing protein</fullName>
    </submittedName>
</protein>
<dbReference type="Proteomes" id="UP001058271">
    <property type="component" value="Chromosome"/>
</dbReference>
<dbReference type="EMBL" id="CP073721">
    <property type="protein sequence ID" value="UWZ34441.1"/>
    <property type="molecule type" value="Genomic_DNA"/>
</dbReference>
<dbReference type="CDD" id="cd03441">
    <property type="entry name" value="R_hydratase_like"/>
    <property type="match status" value="1"/>
</dbReference>
<dbReference type="InterPro" id="IPR039569">
    <property type="entry name" value="FAS1-like_DH_region"/>
</dbReference>
<evidence type="ECO:0000313" key="2">
    <source>
        <dbReference type="EMBL" id="UWZ34441.1"/>
    </source>
</evidence>
<feature type="domain" description="FAS1-like dehydratase" evidence="1">
    <location>
        <begin position="27"/>
        <end position="159"/>
    </location>
</feature>
<dbReference type="InterPro" id="IPR029069">
    <property type="entry name" value="HotDog_dom_sf"/>
</dbReference>
<evidence type="ECO:0000259" key="1">
    <source>
        <dbReference type="Pfam" id="PF13452"/>
    </source>
</evidence>
<organism evidence="2 3">
    <name type="scientific">Dactylosporangium roseum</name>
    <dbReference type="NCBI Taxonomy" id="47989"/>
    <lineage>
        <taxon>Bacteria</taxon>
        <taxon>Bacillati</taxon>
        <taxon>Actinomycetota</taxon>
        <taxon>Actinomycetes</taxon>
        <taxon>Micromonosporales</taxon>
        <taxon>Micromonosporaceae</taxon>
        <taxon>Dactylosporangium</taxon>
    </lineage>
</organism>
<dbReference type="Pfam" id="PF13452">
    <property type="entry name" value="FAS1_DH_region"/>
    <property type="match status" value="1"/>
</dbReference>
<name>A0ABY5YYH2_9ACTN</name>
<gene>
    <name evidence="2" type="ORF">Drose_24820</name>
</gene>
<keyword evidence="3" id="KW-1185">Reference proteome</keyword>
<reference evidence="2" key="1">
    <citation type="submission" date="2021-04" db="EMBL/GenBank/DDBJ databases">
        <title>Biosynthetic gene clusters of Dactylosporangioum roseum.</title>
        <authorList>
            <person name="Hartkoorn R.C."/>
            <person name="Beaudoing E."/>
            <person name="Hot D."/>
            <person name="Moureu S."/>
        </authorList>
    </citation>
    <scope>NUCLEOTIDE SEQUENCE</scope>
    <source>
        <strain evidence="2">NRRL B-16295</strain>
    </source>
</reference>
<accession>A0ABY5YYH2</accession>
<sequence length="174" mass="19387">MSERDESLDKRIASYVGAPLGPVRRARWAVNESMIGHWADAMEDRNPVYTDSDLAAQSVYGGIIAPPTMLQAWTMPGLQPRVQDLEVEIKAFLAEHGYRGVVATNCEQEYFAPLRPGDHVTAEGLVEDISAEKKTALGPARFLTTLYRYRTDDGTLAATHRFRILCYRPTAKTS</sequence>
<dbReference type="RefSeq" id="WP_260723758.1">
    <property type="nucleotide sequence ID" value="NZ_BAAABS010000011.1"/>
</dbReference>
<dbReference type="Gene3D" id="3.10.129.10">
    <property type="entry name" value="Hotdog Thioesterase"/>
    <property type="match status" value="1"/>
</dbReference>
<evidence type="ECO:0000313" key="3">
    <source>
        <dbReference type="Proteomes" id="UP001058271"/>
    </source>
</evidence>
<proteinExistence type="predicted"/>
<dbReference type="SUPFAM" id="SSF54637">
    <property type="entry name" value="Thioesterase/thiol ester dehydrase-isomerase"/>
    <property type="match status" value="1"/>
</dbReference>